<dbReference type="EMBL" id="JAQQBS010001423">
    <property type="protein sequence ID" value="KAK0160478.1"/>
    <property type="molecule type" value="Genomic_DNA"/>
</dbReference>
<comment type="caution">
    <text evidence="1">The sequence shown here is derived from an EMBL/GenBank/DDBJ whole genome shotgun (WGS) entry which is preliminary data.</text>
</comment>
<name>A0AA39C9T8_9HYME</name>
<evidence type="ECO:0000313" key="1">
    <source>
        <dbReference type="EMBL" id="KAK0160478.1"/>
    </source>
</evidence>
<reference evidence="1" key="1">
    <citation type="journal article" date="2023" name="bioRxiv">
        <title>Scaffold-level genome assemblies of two parasitoid biocontrol wasps reveal the parthenogenesis mechanism and an associated novel virus.</title>
        <authorList>
            <person name="Inwood S."/>
            <person name="Skelly J."/>
            <person name="Guhlin J."/>
            <person name="Harrop T."/>
            <person name="Goldson S."/>
            <person name="Dearden P."/>
        </authorList>
    </citation>
    <scope>NUCLEOTIDE SEQUENCE</scope>
    <source>
        <strain evidence="1">Irish</strain>
        <tissue evidence="1">Whole body</tissue>
    </source>
</reference>
<accession>A0AA39C9T8</accession>
<proteinExistence type="predicted"/>
<dbReference type="Proteomes" id="UP001168990">
    <property type="component" value="Unassembled WGS sequence"/>
</dbReference>
<reference evidence="1" key="2">
    <citation type="submission" date="2023-03" db="EMBL/GenBank/DDBJ databases">
        <authorList>
            <person name="Inwood S.N."/>
            <person name="Skelly J.G."/>
            <person name="Guhlin J."/>
            <person name="Harrop T.W.R."/>
            <person name="Goldson S.G."/>
            <person name="Dearden P.K."/>
        </authorList>
    </citation>
    <scope>NUCLEOTIDE SEQUENCE</scope>
    <source>
        <strain evidence="1">Irish</strain>
        <tissue evidence="1">Whole body</tissue>
    </source>
</reference>
<gene>
    <name evidence="1" type="ORF">PV328_007886</name>
</gene>
<dbReference type="AlphaFoldDB" id="A0AA39C9T8"/>
<organism evidence="1 2">
    <name type="scientific">Microctonus aethiopoides</name>
    <dbReference type="NCBI Taxonomy" id="144406"/>
    <lineage>
        <taxon>Eukaryota</taxon>
        <taxon>Metazoa</taxon>
        <taxon>Ecdysozoa</taxon>
        <taxon>Arthropoda</taxon>
        <taxon>Hexapoda</taxon>
        <taxon>Insecta</taxon>
        <taxon>Pterygota</taxon>
        <taxon>Neoptera</taxon>
        <taxon>Endopterygota</taxon>
        <taxon>Hymenoptera</taxon>
        <taxon>Apocrita</taxon>
        <taxon>Ichneumonoidea</taxon>
        <taxon>Braconidae</taxon>
        <taxon>Euphorinae</taxon>
        <taxon>Microctonus</taxon>
    </lineage>
</organism>
<evidence type="ECO:0000313" key="2">
    <source>
        <dbReference type="Proteomes" id="UP001168990"/>
    </source>
</evidence>
<sequence length="156" mass="18416">MLSRTREMENSSYYSCSQQKIISTLPKITSSISKTYSADKCNTEAMILCLENFIEDIVTFYRITWQRDCELGYPGYHDGLGKSESSFEERLNLRQEEITRLNTILPKLEESYITKLRDCWSSLVFKLRQMSERNPQNFKRLVTNIQVRILAYRNTN</sequence>
<protein>
    <submittedName>
        <fullName evidence="1">Uncharacterized protein</fullName>
    </submittedName>
</protein>
<keyword evidence="2" id="KW-1185">Reference proteome</keyword>